<dbReference type="SUPFAM" id="SSF53448">
    <property type="entry name" value="Nucleotide-diphospho-sugar transferases"/>
    <property type="match status" value="1"/>
</dbReference>
<feature type="region of interest" description="Disordered" evidence="5">
    <location>
        <begin position="144"/>
        <end position="183"/>
    </location>
</feature>
<dbReference type="EMBL" id="CM007384">
    <property type="protein sequence ID" value="ONK71924.1"/>
    <property type="molecule type" value="Genomic_DNA"/>
</dbReference>
<dbReference type="GO" id="GO:0071555">
    <property type="term" value="P:cell wall organization"/>
    <property type="evidence" value="ECO:0007669"/>
    <property type="project" value="UniProtKB-KW"/>
</dbReference>
<evidence type="ECO:0000256" key="1">
    <source>
        <dbReference type="ARBA" id="ARBA00004877"/>
    </source>
</evidence>
<protein>
    <recommendedName>
        <fullName evidence="4">Hexosyltransferase</fullName>
        <ecNumber evidence="4">2.4.1.-</ecNumber>
    </recommendedName>
</protein>
<proteinExistence type="inferred from homology"/>
<keyword evidence="8" id="KW-1185">Reference proteome</keyword>
<accession>A0A5P1F1B0</accession>
<dbReference type="InterPro" id="IPR002495">
    <property type="entry name" value="Glyco_trans_8"/>
</dbReference>
<keyword evidence="4" id="KW-0333">Golgi apparatus</keyword>
<name>A0A5P1F1B0_ASPOF</name>
<dbReference type="Pfam" id="PF01501">
    <property type="entry name" value="Glyco_transf_8"/>
    <property type="match status" value="1"/>
</dbReference>
<sequence>MAIDSRGFVPFCVLLLLCCSKVLVPPSVATSKVPKVNSSMISAISTREARRYILQEQCQHCSGRKELDHSGDSSTGHANEYQRNKDMDIAATYTVASGSVKVHTINSRDLSNSWVINDEDHAETIEKLEDHGSHKKSLSRLDDLHQSSTDQADHSTQNDPIKLERQKLREERKQRRSRELLHTNENVQMQLEAIERSKRFDTTGRGRYSLWRKEFRNASADNLLKYMKDQIILAKVYSSIAHSKKKTRDFSDILNRYIQECEAVIGEAYTDGELQNGALSKATAMGNILSRAREMFHECELVARKLRAMVMFSEGQATAQKKKSLFLMEFVSFSIPKPLHCLSLQLTIDYFSHHHSRTELRNRDKIEDPLLYHYAIFSDNILSAWVVVNSTVMNAKEPEKHVFHVVTDRLQFPAMKMWFILHPVLPATIHVQSMEEFKWLKSSYCPVLRQLESEKMKEFYFKAKHPSKVSGWEEHLKYKNPKYLSMLNHIRFYMPELFPKLNKILFLDDDVVVQKDLTPLWSLDMKGKVNGAVETCRKNFHEYKSYVNFSNPEISQNFNPLACGWAFGMNIFDLKEWKKRNLTGVYHYWQDLNKDRQLWSLGTLPPGLLTFYNLTYALDKSWHLLALGYLPSINITDIKKAAVIHYNGNNKPWLELGYAHFRGFWSKYIQFDDPYIRACNVNFEAEEA</sequence>
<feature type="signal peptide" evidence="6">
    <location>
        <begin position="1"/>
        <end position="29"/>
    </location>
</feature>
<keyword evidence="3 4" id="KW-0328">Glycosyltransferase</keyword>
<dbReference type="InterPro" id="IPR029993">
    <property type="entry name" value="GAUT"/>
</dbReference>
<evidence type="ECO:0000313" key="7">
    <source>
        <dbReference type="EMBL" id="ONK71924.1"/>
    </source>
</evidence>
<gene>
    <name evidence="7" type="ORF">A4U43_C04F13810</name>
</gene>
<feature type="compositionally biased region" description="Polar residues" evidence="5">
    <location>
        <begin position="146"/>
        <end position="159"/>
    </location>
</feature>
<evidence type="ECO:0000256" key="4">
    <source>
        <dbReference type="RuleBase" id="RU362027"/>
    </source>
</evidence>
<comment type="pathway">
    <text evidence="1 4">Glycan metabolism; pectin biosynthesis.</text>
</comment>
<dbReference type="PANTHER" id="PTHR32116:SF76">
    <property type="entry name" value="GALACTURONOSYLTRANSFERASE 3-RELATED"/>
    <property type="match status" value="1"/>
</dbReference>
<dbReference type="Gene3D" id="3.90.550.10">
    <property type="entry name" value="Spore Coat Polysaccharide Biosynthesis Protein SpsA, Chain A"/>
    <property type="match status" value="1"/>
</dbReference>
<organism evidence="7 8">
    <name type="scientific">Asparagus officinalis</name>
    <name type="common">Garden asparagus</name>
    <dbReference type="NCBI Taxonomy" id="4686"/>
    <lineage>
        <taxon>Eukaryota</taxon>
        <taxon>Viridiplantae</taxon>
        <taxon>Streptophyta</taxon>
        <taxon>Embryophyta</taxon>
        <taxon>Tracheophyta</taxon>
        <taxon>Spermatophyta</taxon>
        <taxon>Magnoliopsida</taxon>
        <taxon>Liliopsida</taxon>
        <taxon>Asparagales</taxon>
        <taxon>Asparagaceae</taxon>
        <taxon>Asparagoideae</taxon>
        <taxon>Asparagus</taxon>
    </lineage>
</organism>
<dbReference type="GO" id="GO:0000139">
    <property type="term" value="C:Golgi membrane"/>
    <property type="evidence" value="ECO:0007669"/>
    <property type="project" value="UniProtKB-SubCell"/>
</dbReference>
<dbReference type="Pfam" id="PF25557">
    <property type="entry name" value="GAUT_1"/>
    <property type="match status" value="1"/>
</dbReference>
<keyword evidence="6" id="KW-0732">Signal</keyword>
<dbReference type="GO" id="GO:0047262">
    <property type="term" value="F:polygalacturonate 4-alpha-galacturonosyltransferase activity"/>
    <property type="evidence" value="ECO:0007669"/>
    <property type="project" value="InterPro"/>
</dbReference>
<dbReference type="AlphaFoldDB" id="A0A5P1F1B0"/>
<keyword evidence="3 4" id="KW-0808">Transferase</keyword>
<dbReference type="Proteomes" id="UP000243459">
    <property type="component" value="Chromosome 4"/>
</dbReference>
<comment type="subcellular location">
    <subcellularLocation>
        <location evidence="4">Golgi apparatus membrane</location>
        <topology evidence="4">Single-pass type II membrane protein</topology>
    </subcellularLocation>
</comment>
<evidence type="ECO:0000256" key="3">
    <source>
        <dbReference type="ARBA" id="ARBA00022676"/>
    </source>
</evidence>
<dbReference type="Gramene" id="ONK71924">
    <property type="protein sequence ID" value="ONK71924"/>
    <property type="gene ID" value="A4U43_C04F13810"/>
</dbReference>
<evidence type="ECO:0000256" key="5">
    <source>
        <dbReference type="SAM" id="MobiDB-lite"/>
    </source>
</evidence>
<dbReference type="EC" id="2.4.1.-" evidence="4"/>
<keyword evidence="4" id="KW-0961">Cell wall biogenesis/degradation</keyword>
<evidence type="ECO:0000256" key="6">
    <source>
        <dbReference type="SAM" id="SignalP"/>
    </source>
</evidence>
<comment type="similarity">
    <text evidence="2 4">Belongs to the glycosyltransferase 8 family.</text>
</comment>
<feature type="region of interest" description="Disordered" evidence="5">
    <location>
        <begin position="64"/>
        <end position="83"/>
    </location>
</feature>
<feature type="compositionally biased region" description="Basic and acidic residues" evidence="5">
    <location>
        <begin position="161"/>
        <end position="182"/>
    </location>
</feature>
<dbReference type="OrthoDB" id="746247at2759"/>
<dbReference type="InterPro" id="IPR029044">
    <property type="entry name" value="Nucleotide-diphossugar_trans"/>
</dbReference>
<dbReference type="GO" id="GO:0045489">
    <property type="term" value="P:pectin biosynthetic process"/>
    <property type="evidence" value="ECO:0007669"/>
    <property type="project" value="UniProtKB-UniPathway"/>
</dbReference>
<evidence type="ECO:0000313" key="8">
    <source>
        <dbReference type="Proteomes" id="UP000243459"/>
    </source>
</evidence>
<dbReference type="PANTHER" id="PTHR32116">
    <property type="entry name" value="GALACTURONOSYLTRANSFERASE 4-RELATED"/>
    <property type="match status" value="1"/>
</dbReference>
<evidence type="ECO:0000256" key="2">
    <source>
        <dbReference type="ARBA" id="ARBA00006351"/>
    </source>
</evidence>
<dbReference type="OMA" id="GHANEYQ"/>
<reference evidence="8" key="1">
    <citation type="journal article" date="2017" name="Nat. Commun.">
        <title>The asparagus genome sheds light on the origin and evolution of a young Y chromosome.</title>
        <authorList>
            <person name="Harkess A."/>
            <person name="Zhou J."/>
            <person name="Xu C."/>
            <person name="Bowers J.E."/>
            <person name="Van der Hulst R."/>
            <person name="Ayyampalayam S."/>
            <person name="Mercati F."/>
            <person name="Riccardi P."/>
            <person name="McKain M.R."/>
            <person name="Kakrana A."/>
            <person name="Tang H."/>
            <person name="Ray J."/>
            <person name="Groenendijk J."/>
            <person name="Arikit S."/>
            <person name="Mathioni S.M."/>
            <person name="Nakano M."/>
            <person name="Shan H."/>
            <person name="Telgmann-Rauber A."/>
            <person name="Kanno A."/>
            <person name="Yue Z."/>
            <person name="Chen H."/>
            <person name="Li W."/>
            <person name="Chen Y."/>
            <person name="Xu X."/>
            <person name="Zhang Y."/>
            <person name="Luo S."/>
            <person name="Chen H."/>
            <person name="Gao J."/>
            <person name="Mao Z."/>
            <person name="Pires J.C."/>
            <person name="Luo M."/>
            <person name="Kudrna D."/>
            <person name="Wing R.A."/>
            <person name="Meyers B.C."/>
            <person name="Yi K."/>
            <person name="Kong H."/>
            <person name="Lavrijsen P."/>
            <person name="Sunseri F."/>
            <person name="Falavigna A."/>
            <person name="Ye Y."/>
            <person name="Leebens-Mack J.H."/>
            <person name="Chen G."/>
        </authorList>
    </citation>
    <scope>NUCLEOTIDE SEQUENCE [LARGE SCALE GENOMIC DNA]</scope>
    <source>
        <strain evidence="8">cv. DH0086</strain>
    </source>
</reference>
<feature type="chain" id="PRO_5024387959" description="Hexosyltransferase" evidence="6">
    <location>
        <begin position="30"/>
        <end position="688"/>
    </location>
</feature>
<dbReference type="UniPathway" id="UPA00845"/>
<dbReference type="CDD" id="cd06429">
    <property type="entry name" value="GT8_like_1"/>
    <property type="match status" value="1"/>
</dbReference>